<reference evidence="1" key="2">
    <citation type="submission" date="2006-05" db="EMBL/GenBank/DDBJ databases">
        <title>Sequencing of the draft genome and assembly of Desulfuromonas acetoxidans DSM 684.</title>
        <authorList>
            <consortium name="US DOE Joint Genome Institute (JGI-PGF)"/>
            <person name="Copeland A."/>
            <person name="Lucas S."/>
            <person name="Lapidus A."/>
            <person name="Barry K."/>
            <person name="Detter J.C."/>
            <person name="Glavina del Rio T."/>
            <person name="Hammon N."/>
            <person name="Israni S."/>
            <person name="Dalin E."/>
            <person name="Tice H."/>
            <person name="Bruce D."/>
            <person name="Pitluck S."/>
            <person name="Richardson P."/>
        </authorList>
    </citation>
    <scope>NUCLEOTIDE SEQUENCE [LARGE SCALE GENOMIC DNA]</scope>
    <source>
        <strain evidence="1">DSM 684</strain>
    </source>
</reference>
<dbReference type="InterPro" id="IPR023393">
    <property type="entry name" value="START-like_dom_sf"/>
</dbReference>
<protein>
    <recommendedName>
        <fullName evidence="3">Ribosome association toxin RatA</fullName>
    </recommendedName>
</protein>
<proteinExistence type="predicted"/>
<dbReference type="AlphaFoldDB" id="Q1JW94"/>
<dbReference type="CDD" id="cd07820">
    <property type="entry name" value="SRPBCC_3"/>
    <property type="match status" value="1"/>
</dbReference>
<organism evidence="1 2">
    <name type="scientific">Desulfuromonas acetoxidans (strain DSM 684 / 11070)</name>
    <dbReference type="NCBI Taxonomy" id="281689"/>
    <lineage>
        <taxon>Bacteria</taxon>
        <taxon>Pseudomonadati</taxon>
        <taxon>Thermodesulfobacteriota</taxon>
        <taxon>Desulfuromonadia</taxon>
        <taxon>Desulfuromonadales</taxon>
        <taxon>Desulfuromonadaceae</taxon>
        <taxon>Desulfuromonas</taxon>
    </lineage>
</organism>
<dbReference type="RefSeq" id="WP_006002593.1">
    <property type="nucleotide sequence ID" value="NZ_AAEW02000023.1"/>
</dbReference>
<dbReference type="SUPFAM" id="SSF55961">
    <property type="entry name" value="Bet v1-like"/>
    <property type="match status" value="1"/>
</dbReference>
<name>Q1JW94_DESA6</name>
<keyword evidence="2" id="KW-1185">Reference proteome</keyword>
<dbReference type="Gene3D" id="3.30.530.20">
    <property type="match status" value="1"/>
</dbReference>
<accession>Q1JW94</accession>
<evidence type="ECO:0000313" key="1">
    <source>
        <dbReference type="EMBL" id="EAT14527.1"/>
    </source>
</evidence>
<dbReference type="EMBL" id="AAEW02000023">
    <property type="protein sequence ID" value="EAT14527.1"/>
    <property type="molecule type" value="Genomic_DNA"/>
</dbReference>
<sequence>MKTYILKRQQNLPLTIEACWHFFSNPQNLPSITPDWLNLTMCSHPAESTYAGQLIEYRVTPLKNFSCHWLTEITHVEPPFFFVDEQRSGPYRFWHHQHHFEQAATGILMTDIVHYQLPFGIFGQWAQSLVAKKLQQIFDYRAQTLSRLFPGNDI</sequence>
<dbReference type="OrthoDB" id="9801773at2"/>
<comment type="caution">
    <text evidence="1">The sequence shown here is derived from an EMBL/GenBank/DDBJ whole genome shotgun (WGS) entry which is preliminary data.</text>
</comment>
<gene>
    <name evidence="1" type="ORF">Dace_0388</name>
</gene>
<dbReference type="Proteomes" id="UP000005695">
    <property type="component" value="Unassembled WGS sequence"/>
</dbReference>
<reference evidence="1" key="1">
    <citation type="submission" date="2006-05" db="EMBL/GenBank/DDBJ databases">
        <title>Annotation of the draft genome assembly of Desulfuromonas acetoxidans DSM 684.</title>
        <authorList>
            <consortium name="US DOE Joint Genome Institute (JGI-ORNL)"/>
            <person name="Larimer F."/>
            <person name="Land M."/>
            <person name="Hauser L."/>
        </authorList>
    </citation>
    <scope>NUCLEOTIDE SEQUENCE [LARGE SCALE GENOMIC DNA]</scope>
    <source>
        <strain evidence="1">DSM 684</strain>
    </source>
</reference>
<evidence type="ECO:0008006" key="3">
    <source>
        <dbReference type="Google" id="ProtNLM"/>
    </source>
</evidence>
<evidence type="ECO:0000313" key="2">
    <source>
        <dbReference type="Proteomes" id="UP000005695"/>
    </source>
</evidence>